<evidence type="ECO:0000313" key="2">
    <source>
        <dbReference type="Proteomes" id="UP001287445"/>
    </source>
</evidence>
<dbReference type="EMBL" id="JAWWMZ010000003">
    <property type="protein sequence ID" value="MDX4953505.1"/>
    <property type="molecule type" value="Genomic_DNA"/>
</dbReference>
<accession>A0AAJ2V890</accession>
<organism evidence="1 2">
    <name type="scientific">Delftia acidovorans</name>
    <name type="common">Pseudomonas acidovorans</name>
    <name type="synonym">Comamonas acidovorans</name>
    <dbReference type="NCBI Taxonomy" id="80866"/>
    <lineage>
        <taxon>Bacteria</taxon>
        <taxon>Pseudomonadati</taxon>
        <taxon>Pseudomonadota</taxon>
        <taxon>Betaproteobacteria</taxon>
        <taxon>Burkholderiales</taxon>
        <taxon>Comamonadaceae</taxon>
        <taxon>Delftia</taxon>
    </lineage>
</organism>
<reference evidence="1" key="1">
    <citation type="submission" date="2023-11" db="EMBL/GenBank/DDBJ databases">
        <title>Identification and selenium tolerance of Delftia acidovorans R3-25.</title>
        <authorList>
            <person name="Zhang S."/>
            <person name="Liu Y."/>
            <person name="Guo Y."/>
        </authorList>
    </citation>
    <scope>NUCLEOTIDE SEQUENCE</scope>
    <source>
        <strain evidence="1">R3-25</strain>
    </source>
</reference>
<dbReference type="Proteomes" id="UP001287445">
    <property type="component" value="Unassembled WGS sequence"/>
</dbReference>
<evidence type="ECO:0000313" key="1">
    <source>
        <dbReference type="EMBL" id="MDX4953505.1"/>
    </source>
</evidence>
<dbReference type="Pfam" id="PF11215">
    <property type="entry name" value="DUF3010"/>
    <property type="match status" value="1"/>
</dbReference>
<protein>
    <submittedName>
        <fullName evidence="1">DUF3010 family protein</fullName>
    </submittedName>
</protein>
<name>A0AAJ2V890_DELAC</name>
<comment type="caution">
    <text evidence="1">The sequence shown here is derived from an EMBL/GenBank/DDBJ whole genome shotgun (WGS) entry which is preliminary data.</text>
</comment>
<dbReference type="InterPro" id="IPR021378">
    <property type="entry name" value="DUF3010"/>
</dbReference>
<gene>
    <name evidence="1" type="ORF">SGN30_08725</name>
</gene>
<sequence length="142" mass="15715">MHLCGVEITGSEAIFAVVEYVDGHWRHISTETKRIALDDDDDAKNVRSFADLIAGFLRDNELTEVALKKRGKKGGFAGGPTTFKIEGVFQLNRECSVQLVSAPTIAAQDRKHHFTIPATLKKYQIEAYRTACAALAQRLPKV</sequence>
<dbReference type="AlphaFoldDB" id="A0AAJ2V890"/>
<dbReference type="RefSeq" id="WP_319072966.1">
    <property type="nucleotide sequence ID" value="NZ_JAWWMZ010000003.1"/>
</dbReference>
<proteinExistence type="predicted"/>